<dbReference type="PANTHER" id="PTHR32444">
    <property type="entry name" value="BULB-TYPE LECTIN DOMAIN-CONTAINING PROTEIN"/>
    <property type="match status" value="1"/>
</dbReference>
<dbReference type="FunFam" id="2.90.10.10:FF:000005">
    <property type="entry name" value="G-type lectin S-receptor-like serine/threonine-protein kinase"/>
    <property type="match status" value="1"/>
</dbReference>
<dbReference type="PANTHER" id="PTHR32444:SF247">
    <property type="entry name" value="OS01G0958200 PROTEIN"/>
    <property type="match status" value="1"/>
</dbReference>
<evidence type="ECO:0000313" key="5">
    <source>
        <dbReference type="EMBL" id="GFZ12438.1"/>
    </source>
</evidence>
<protein>
    <recommendedName>
        <fullName evidence="4">Bulb-type lectin domain-containing protein</fullName>
    </recommendedName>
</protein>
<dbReference type="SUPFAM" id="SSF51110">
    <property type="entry name" value="alpha-D-mannose-specific plant lectins"/>
    <property type="match status" value="1"/>
</dbReference>
<feature type="domain" description="Bulb-type lectin" evidence="4">
    <location>
        <begin position="22"/>
        <end position="146"/>
    </location>
</feature>
<evidence type="ECO:0000313" key="6">
    <source>
        <dbReference type="Proteomes" id="UP000585474"/>
    </source>
</evidence>
<comment type="caution">
    <text evidence="5">The sequence shown here is derived from an EMBL/GenBank/DDBJ whole genome shotgun (WGS) entry which is preliminary data.</text>
</comment>
<accession>A0A7J0GNV8</accession>
<dbReference type="Proteomes" id="UP000585474">
    <property type="component" value="Unassembled WGS sequence"/>
</dbReference>
<dbReference type="EMBL" id="BJWL01000023">
    <property type="protein sequence ID" value="GFZ12438.1"/>
    <property type="molecule type" value="Genomic_DNA"/>
</dbReference>
<dbReference type="InterPro" id="IPR001480">
    <property type="entry name" value="Bulb-type_lectin_dom"/>
</dbReference>
<evidence type="ECO:0000256" key="1">
    <source>
        <dbReference type="ARBA" id="ARBA00022729"/>
    </source>
</evidence>
<evidence type="ECO:0000256" key="3">
    <source>
        <dbReference type="SAM" id="SignalP"/>
    </source>
</evidence>
<evidence type="ECO:0000256" key="2">
    <source>
        <dbReference type="ARBA" id="ARBA00023180"/>
    </source>
</evidence>
<evidence type="ECO:0000259" key="4">
    <source>
        <dbReference type="PROSITE" id="PS50927"/>
    </source>
</evidence>
<proteinExistence type="predicted"/>
<feature type="chain" id="PRO_5029796441" description="Bulb-type lectin domain-containing protein" evidence="3">
    <location>
        <begin position="22"/>
        <end position="272"/>
    </location>
</feature>
<dbReference type="Pfam" id="PF01453">
    <property type="entry name" value="B_lectin"/>
    <property type="match status" value="1"/>
</dbReference>
<keyword evidence="1 3" id="KW-0732">Signal</keyword>
<reference evidence="5 6" key="1">
    <citation type="submission" date="2019-07" db="EMBL/GenBank/DDBJ databases">
        <title>De Novo Assembly of kiwifruit Actinidia rufa.</title>
        <authorList>
            <person name="Sugita-Konishi S."/>
            <person name="Sato K."/>
            <person name="Mori E."/>
            <person name="Abe Y."/>
            <person name="Kisaki G."/>
            <person name="Hamano K."/>
            <person name="Suezawa K."/>
            <person name="Otani M."/>
            <person name="Fukuda T."/>
            <person name="Manabe T."/>
            <person name="Gomi K."/>
            <person name="Tabuchi M."/>
            <person name="Akimitsu K."/>
            <person name="Kataoka I."/>
        </authorList>
    </citation>
    <scope>NUCLEOTIDE SEQUENCE [LARGE SCALE GENOMIC DNA]</scope>
    <source>
        <strain evidence="6">cv. Fuchu</strain>
    </source>
</reference>
<dbReference type="SMART" id="SM00108">
    <property type="entry name" value="B_lectin"/>
    <property type="match status" value="1"/>
</dbReference>
<dbReference type="CDD" id="cd00028">
    <property type="entry name" value="B_lectin"/>
    <property type="match status" value="1"/>
</dbReference>
<dbReference type="OrthoDB" id="4062651at2759"/>
<feature type="signal peptide" evidence="3">
    <location>
        <begin position="1"/>
        <end position="21"/>
    </location>
</feature>
<dbReference type="AlphaFoldDB" id="A0A7J0GNV8"/>
<gene>
    <name evidence="5" type="ORF">Acr_23g0008230</name>
</gene>
<sequence>MTTYVHLLLLLISSCPILANASDTILQGQLIRVSDTIVSSGNVFEFGFFSAGESNSTMSYYVGLWFKKFLEQTVVWVANWDYPLTDSSVVLTIGVDGNLVIVEGRISYIVTNISSTSGGNTSATLLDSGNLVLIDGRSGELLWQSFDYPTHTFLPGMKLGYDRRNGKTWYLLSWKSRDDPGPGVFSLELDPQGTSQFFIVKGSQKYWASGTWNGQTFAMMPEMGMHNDAYKLTYISNQNESYFTSFNDLFVRNLMGEWKLKRQLLYALNHTH</sequence>
<name>A0A7J0GNV8_9ERIC</name>
<keyword evidence="2" id="KW-0325">Glycoprotein</keyword>
<organism evidence="5 6">
    <name type="scientific">Actinidia rufa</name>
    <dbReference type="NCBI Taxonomy" id="165716"/>
    <lineage>
        <taxon>Eukaryota</taxon>
        <taxon>Viridiplantae</taxon>
        <taxon>Streptophyta</taxon>
        <taxon>Embryophyta</taxon>
        <taxon>Tracheophyta</taxon>
        <taxon>Spermatophyta</taxon>
        <taxon>Magnoliopsida</taxon>
        <taxon>eudicotyledons</taxon>
        <taxon>Gunneridae</taxon>
        <taxon>Pentapetalae</taxon>
        <taxon>asterids</taxon>
        <taxon>Ericales</taxon>
        <taxon>Actinidiaceae</taxon>
        <taxon>Actinidia</taxon>
    </lineage>
</organism>
<keyword evidence="6" id="KW-1185">Reference proteome</keyword>
<dbReference type="Gene3D" id="2.90.10.10">
    <property type="entry name" value="Bulb-type lectin domain"/>
    <property type="match status" value="1"/>
</dbReference>
<dbReference type="PROSITE" id="PS50927">
    <property type="entry name" value="BULB_LECTIN"/>
    <property type="match status" value="1"/>
</dbReference>
<dbReference type="InterPro" id="IPR036426">
    <property type="entry name" value="Bulb-type_lectin_dom_sf"/>
</dbReference>